<dbReference type="RefSeq" id="WP_345627600.1">
    <property type="nucleotide sequence ID" value="NZ_BAABJQ010000004.1"/>
</dbReference>
<evidence type="ECO:0000256" key="3">
    <source>
        <dbReference type="ARBA" id="ARBA00022777"/>
    </source>
</evidence>
<dbReference type="PROSITE" id="PS00584">
    <property type="entry name" value="PFKB_KINASES_2"/>
    <property type="match status" value="1"/>
</dbReference>
<evidence type="ECO:0000256" key="1">
    <source>
        <dbReference type="ARBA" id="ARBA00010688"/>
    </source>
</evidence>
<name>A0ABP9RNY4_9ACTN</name>
<sequence length="296" mass="29392">MTGRIIVVGDIVTDVLAVYNGQLVTDSDTPARVALTAGGSAANTATWLAAAGTPVTMVGVVGDDAAGDARLGELTAAGVDAVVRQVADAATGTVVVLSRADERTMLCDRGANARLTEADIDRALAAAGDAVHLHLSGYALFDGESRPAGRYALAAARAAGLTTSVDAASAGPLRRVGGARFLDWVHGTDVLLANLDEAVVLVGAPDPVPLAGYARHAVVKRGADGASWATSGSSPVDVPAQPARAVDVTGAGDAFAAGLLRAWLAGAPPVDALREGARLGAAAVSVAGARPPATRA</sequence>
<dbReference type="SUPFAM" id="SSF53613">
    <property type="entry name" value="Ribokinase-like"/>
    <property type="match status" value="1"/>
</dbReference>
<comment type="caution">
    <text evidence="5">The sequence shown here is derived from an EMBL/GenBank/DDBJ whole genome shotgun (WGS) entry which is preliminary data.</text>
</comment>
<evidence type="ECO:0000256" key="2">
    <source>
        <dbReference type="ARBA" id="ARBA00022679"/>
    </source>
</evidence>
<dbReference type="InterPro" id="IPR052700">
    <property type="entry name" value="Carb_kinase_PfkB-like"/>
</dbReference>
<dbReference type="Gene3D" id="3.40.1190.20">
    <property type="match status" value="1"/>
</dbReference>
<gene>
    <name evidence="5" type="ORF">GCM10023322_16430</name>
</gene>
<dbReference type="PANTHER" id="PTHR43320">
    <property type="entry name" value="SUGAR KINASE"/>
    <property type="match status" value="1"/>
</dbReference>
<feature type="domain" description="Carbohydrate kinase PfkB" evidence="4">
    <location>
        <begin position="4"/>
        <end position="292"/>
    </location>
</feature>
<dbReference type="Proteomes" id="UP001501570">
    <property type="component" value="Unassembled WGS sequence"/>
</dbReference>
<dbReference type="PANTHER" id="PTHR43320:SF3">
    <property type="entry name" value="CARBOHYDRATE KINASE PFKB DOMAIN-CONTAINING PROTEIN"/>
    <property type="match status" value="1"/>
</dbReference>
<comment type="similarity">
    <text evidence="1">Belongs to the carbohydrate kinase PfkB family.</text>
</comment>
<keyword evidence="3 5" id="KW-0418">Kinase</keyword>
<reference evidence="6" key="1">
    <citation type="journal article" date="2019" name="Int. J. Syst. Evol. Microbiol.">
        <title>The Global Catalogue of Microorganisms (GCM) 10K type strain sequencing project: providing services to taxonomists for standard genome sequencing and annotation.</title>
        <authorList>
            <consortium name="The Broad Institute Genomics Platform"/>
            <consortium name="The Broad Institute Genome Sequencing Center for Infectious Disease"/>
            <person name="Wu L."/>
            <person name="Ma J."/>
        </authorList>
    </citation>
    <scope>NUCLEOTIDE SEQUENCE [LARGE SCALE GENOMIC DNA]</scope>
    <source>
        <strain evidence="6">JCM 18304</strain>
    </source>
</reference>
<evidence type="ECO:0000313" key="6">
    <source>
        <dbReference type="Proteomes" id="UP001501570"/>
    </source>
</evidence>
<dbReference type="GO" id="GO:0016301">
    <property type="term" value="F:kinase activity"/>
    <property type="evidence" value="ECO:0007669"/>
    <property type="project" value="UniProtKB-KW"/>
</dbReference>
<keyword evidence="2" id="KW-0808">Transferase</keyword>
<dbReference type="InterPro" id="IPR029056">
    <property type="entry name" value="Ribokinase-like"/>
</dbReference>
<dbReference type="EMBL" id="BAABJQ010000004">
    <property type="protein sequence ID" value="GAA5181536.1"/>
    <property type="molecule type" value="Genomic_DNA"/>
</dbReference>
<evidence type="ECO:0000259" key="4">
    <source>
        <dbReference type="Pfam" id="PF00294"/>
    </source>
</evidence>
<proteinExistence type="inferred from homology"/>
<organism evidence="5 6">
    <name type="scientific">Rugosimonospora acidiphila</name>
    <dbReference type="NCBI Taxonomy" id="556531"/>
    <lineage>
        <taxon>Bacteria</taxon>
        <taxon>Bacillati</taxon>
        <taxon>Actinomycetota</taxon>
        <taxon>Actinomycetes</taxon>
        <taxon>Micromonosporales</taxon>
        <taxon>Micromonosporaceae</taxon>
        <taxon>Rugosimonospora</taxon>
    </lineage>
</organism>
<protein>
    <submittedName>
        <fullName evidence="5">Sugar kinase</fullName>
    </submittedName>
</protein>
<keyword evidence="6" id="KW-1185">Reference proteome</keyword>
<dbReference type="InterPro" id="IPR011611">
    <property type="entry name" value="PfkB_dom"/>
</dbReference>
<dbReference type="Pfam" id="PF00294">
    <property type="entry name" value="PfkB"/>
    <property type="match status" value="1"/>
</dbReference>
<accession>A0ABP9RNY4</accession>
<evidence type="ECO:0000313" key="5">
    <source>
        <dbReference type="EMBL" id="GAA5181536.1"/>
    </source>
</evidence>
<dbReference type="InterPro" id="IPR002173">
    <property type="entry name" value="Carboh/pur_kinase_PfkB_CS"/>
</dbReference>